<feature type="transmembrane region" description="Helical" evidence="6">
    <location>
        <begin position="7"/>
        <end position="32"/>
    </location>
</feature>
<organism evidence="7 8">
    <name type="scientific">Geobacillus kaustophilus</name>
    <dbReference type="NCBI Taxonomy" id="1462"/>
    <lineage>
        <taxon>Bacteria</taxon>
        <taxon>Bacillati</taxon>
        <taxon>Bacillota</taxon>
        <taxon>Bacilli</taxon>
        <taxon>Bacillales</taxon>
        <taxon>Anoxybacillaceae</taxon>
        <taxon>Geobacillus</taxon>
        <taxon>Geobacillus thermoleovorans group</taxon>
    </lineage>
</organism>
<evidence type="ECO:0000313" key="8">
    <source>
        <dbReference type="Proteomes" id="UP000032522"/>
    </source>
</evidence>
<protein>
    <submittedName>
        <fullName evidence="7">Major Facilitator Superfamily protein</fullName>
    </submittedName>
</protein>
<feature type="transmembrane region" description="Helical" evidence="6">
    <location>
        <begin position="38"/>
        <end position="59"/>
    </location>
</feature>
<keyword evidence="4 6" id="KW-1133">Transmembrane helix</keyword>
<dbReference type="PANTHER" id="PTHR23513">
    <property type="entry name" value="INTEGRAL MEMBRANE EFFLUX PROTEIN-RELATED"/>
    <property type="match status" value="1"/>
</dbReference>
<evidence type="ECO:0000256" key="5">
    <source>
        <dbReference type="ARBA" id="ARBA00023136"/>
    </source>
</evidence>
<evidence type="ECO:0000256" key="1">
    <source>
        <dbReference type="ARBA" id="ARBA00004651"/>
    </source>
</evidence>
<keyword evidence="2" id="KW-1003">Cell membrane</keyword>
<gene>
    <name evidence="7" type="ORF">LG52_140</name>
</gene>
<feature type="transmembrane region" description="Helical" evidence="6">
    <location>
        <begin position="375"/>
        <end position="394"/>
    </location>
</feature>
<comment type="subcellular location">
    <subcellularLocation>
        <location evidence="1">Cell membrane</location>
        <topology evidence="1">Multi-pass membrane protein</topology>
    </subcellularLocation>
</comment>
<keyword evidence="3 6" id="KW-0812">Transmembrane</keyword>
<dbReference type="SUPFAM" id="SSF103473">
    <property type="entry name" value="MFS general substrate transporter"/>
    <property type="match status" value="1"/>
</dbReference>
<feature type="transmembrane region" description="Helical" evidence="6">
    <location>
        <begin position="98"/>
        <end position="118"/>
    </location>
</feature>
<dbReference type="InterPro" id="IPR036259">
    <property type="entry name" value="MFS_trans_sf"/>
</dbReference>
<name>A0A0D8BQ18_GEOKU</name>
<evidence type="ECO:0000256" key="3">
    <source>
        <dbReference type="ARBA" id="ARBA00022692"/>
    </source>
</evidence>
<dbReference type="CDD" id="cd06173">
    <property type="entry name" value="MFS_MefA_like"/>
    <property type="match status" value="1"/>
</dbReference>
<dbReference type="AlphaFoldDB" id="A0A0D8BQ18"/>
<dbReference type="EMBL" id="JYBP01000003">
    <property type="protein sequence ID" value="KJE26303.1"/>
    <property type="molecule type" value="Genomic_DNA"/>
</dbReference>
<sequence length="415" mass="46833">MKNKTFHFLWIGQSFANFGDVFYIVSVVSYLYHLTSKAMAAALVPFFVTLSLFISGIVAPIFFEKYKLKTLLSYGQVCKTFLLLFLSLFLQWGAEHHIAIVYVFVSLIAFLDGINNPIKNSLVPFIVSKEEILKANSFLNTLDQFIKLSAWPIGSLIVSLGSPFLLINITLLFYVASSILMFLLHIQERAKEKVAQGKGLKKFLLSISLGWEYTWRNVHAKSISVMSFFEGIGNGVWISAILYIYVKEQLHLGEEWWGYINSVFFGGMVIGGLLSVKFSQSVEKNQQFFVLFGPFCIAVVTLLFGTTTHGALALMYSALYGIIEQWKLICLQTILQKNARMDALPHVFAVQGVISSVTFGISTLLMSFIADVCGIRFSFYLSVFCFFISGWISYRQRKIWSDKESQKGEITGTIL</sequence>
<dbReference type="GO" id="GO:0022857">
    <property type="term" value="F:transmembrane transporter activity"/>
    <property type="evidence" value="ECO:0007669"/>
    <property type="project" value="InterPro"/>
</dbReference>
<comment type="caution">
    <text evidence="7">The sequence shown here is derived from an EMBL/GenBank/DDBJ whole genome shotgun (WGS) entry which is preliminary data.</text>
</comment>
<feature type="transmembrane region" description="Helical" evidence="6">
    <location>
        <begin position="288"/>
        <end position="307"/>
    </location>
</feature>
<feature type="transmembrane region" description="Helical" evidence="6">
    <location>
        <begin position="223"/>
        <end position="244"/>
    </location>
</feature>
<feature type="transmembrane region" description="Helical" evidence="6">
    <location>
        <begin position="256"/>
        <end position="276"/>
    </location>
</feature>
<evidence type="ECO:0000313" key="7">
    <source>
        <dbReference type="EMBL" id="KJE26303.1"/>
    </source>
</evidence>
<feature type="transmembrane region" description="Helical" evidence="6">
    <location>
        <begin position="164"/>
        <end position="184"/>
    </location>
</feature>
<dbReference type="Proteomes" id="UP000032522">
    <property type="component" value="Unassembled WGS sequence"/>
</dbReference>
<dbReference type="OrthoDB" id="2351575at2"/>
<evidence type="ECO:0000256" key="4">
    <source>
        <dbReference type="ARBA" id="ARBA00022989"/>
    </source>
</evidence>
<dbReference type="RefSeq" id="WP_044730517.1">
    <property type="nucleotide sequence ID" value="NZ_JYBP01000003.1"/>
</dbReference>
<dbReference type="GO" id="GO:0005886">
    <property type="term" value="C:plasma membrane"/>
    <property type="evidence" value="ECO:0007669"/>
    <property type="project" value="UniProtKB-SubCell"/>
</dbReference>
<accession>A0A0D8BQ18</accession>
<proteinExistence type="predicted"/>
<evidence type="ECO:0000256" key="2">
    <source>
        <dbReference type="ARBA" id="ARBA00022475"/>
    </source>
</evidence>
<dbReference type="PATRIC" id="fig|1462.6.peg.232"/>
<keyword evidence="5 6" id="KW-0472">Membrane</keyword>
<dbReference type="Pfam" id="PF07690">
    <property type="entry name" value="MFS_1"/>
    <property type="match status" value="1"/>
</dbReference>
<evidence type="ECO:0000256" key="6">
    <source>
        <dbReference type="SAM" id="Phobius"/>
    </source>
</evidence>
<dbReference type="PANTHER" id="PTHR23513:SF19">
    <property type="entry name" value="MAJOR FACILITATOR SUPERFAMILY (MFS) PROFILE DOMAIN-CONTAINING PROTEIN"/>
    <property type="match status" value="1"/>
</dbReference>
<feature type="transmembrane region" description="Helical" evidence="6">
    <location>
        <begin position="347"/>
        <end position="369"/>
    </location>
</feature>
<reference evidence="7 8" key="1">
    <citation type="submission" date="2015-01" db="EMBL/GenBank/DDBJ databases">
        <authorList>
            <person name="Filippidou S."/>
            <person name="Jeanneret N."/>
            <person name="Russel-Delif L."/>
            <person name="Junier T."/>
            <person name="Wunderlin T."/>
            <person name="Molina V."/>
            <person name="Johnson S.L."/>
            <person name="Davenport K.W."/>
            <person name="Chain P.S."/>
            <person name="Dorador C."/>
            <person name="Junier P."/>
        </authorList>
    </citation>
    <scope>NUCLEOTIDE SEQUENCE [LARGE SCALE GENOMIC DNA]</scope>
    <source>
        <strain evidence="7 8">Et7/4</strain>
    </source>
</reference>
<feature type="transmembrane region" description="Helical" evidence="6">
    <location>
        <begin position="71"/>
        <end position="92"/>
    </location>
</feature>
<dbReference type="Gene3D" id="1.20.1250.20">
    <property type="entry name" value="MFS general substrate transporter like domains"/>
    <property type="match status" value="2"/>
</dbReference>
<dbReference type="InterPro" id="IPR011701">
    <property type="entry name" value="MFS"/>
</dbReference>